<accession>A0A2T4J777</accession>
<sequence length="565" mass="64292">MDDPILTSYLNEFSKLQGLEGLKESDAFEYFSAYCVMLRDFSEHTELSDVVVAGGHDTAIDAIGIFLNDILITTPNHVDEIASRQRIDADFCFIQSKTSRNLNAAEIGSFLQGVKEFFGDKFMPANEQIQDRRSLSEKVFSISVKFKSKPRLNIYYCYAGRFLNDATVIARVEAGKAELLSFGMFSEVNFNFVDSDRLQERYQEVNLRIEREIQMNEFASLPPIPGIRQSYIGVLPCTELVKLLTNSDGRLHKAIFNENVRDFLNRNPVNDEISATISSQEEQSKLAALNNGITIVAKGVNLVGKKFTLSDYQIVNGCQTSNIIFENRSKLLPTTSVPVKIIEVEDKDIINDIVRATNRQTEVKDEAFVVLSDFHKKLERFFLSIEDRPESKVVYERRKRQYADTAYTPQNIITLTSMTNAFVSCYIEDPVDANDYYGVLLKKYAARMYRDEHSMWPYLISAKILRGIEKLCVGGARKSLWKFRFIIALLVRRSFGTPPNLSNEIANKKYAEAALLKLNDPKVFLRIVMEAEALLAKAIEKQSAEFDKTNAHQDRRFVGTLKGMK</sequence>
<dbReference type="RefSeq" id="WP_107326204.1">
    <property type="nucleotide sequence ID" value="NZ_NHSP01000035.1"/>
</dbReference>
<proteinExistence type="predicted"/>
<comment type="caution">
    <text evidence="2">The sequence shown here is derived from an EMBL/GenBank/DDBJ whole genome shotgun (WGS) entry which is preliminary data.</text>
</comment>
<evidence type="ECO:0000313" key="2">
    <source>
        <dbReference type="EMBL" id="PTE13750.1"/>
    </source>
</evidence>
<feature type="domain" description="Abortive phage infection protein C-terminal" evidence="1">
    <location>
        <begin position="256"/>
        <end position="423"/>
    </location>
</feature>
<keyword evidence="3" id="KW-1185">Reference proteome</keyword>
<evidence type="ECO:0000313" key="3">
    <source>
        <dbReference type="Proteomes" id="UP000241899"/>
    </source>
</evidence>
<organism evidence="2 3">
    <name type="scientific">Phaeovulum veldkampii DSM 11550</name>
    <dbReference type="NCBI Taxonomy" id="1185920"/>
    <lineage>
        <taxon>Bacteria</taxon>
        <taxon>Pseudomonadati</taxon>
        <taxon>Pseudomonadota</taxon>
        <taxon>Alphaproteobacteria</taxon>
        <taxon>Rhodobacterales</taxon>
        <taxon>Paracoccaceae</taxon>
        <taxon>Phaeovulum</taxon>
    </lineage>
</organism>
<name>A0A2T4J777_9RHOB</name>
<evidence type="ECO:0000259" key="1">
    <source>
        <dbReference type="Pfam" id="PF10592"/>
    </source>
</evidence>
<dbReference type="InterPro" id="IPR018891">
    <property type="entry name" value="AIPR_C"/>
</dbReference>
<dbReference type="OrthoDB" id="9806213at2"/>
<dbReference type="AlphaFoldDB" id="A0A2T4J777"/>
<dbReference type="Proteomes" id="UP000241899">
    <property type="component" value="Unassembled WGS sequence"/>
</dbReference>
<gene>
    <name evidence="2" type="ORF">C5F46_15410</name>
</gene>
<dbReference type="Pfam" id="PF10592">
    <property type="entry name" value="AIPR"/>
    <property type="match status" value="1"/>
</dbReference>
<dbReference type="EMBL" id="PZKF01000071">
    <property type="protein sequence ID" value="PTE13750.1"/>
    <property type="molecule type" value="Genomic_DNA"/>
</dbReference>
<protein>
    <recommendedName>
        <fullName evidence="1">Abortive phage infection protein C-terminal domain-containing protein</fullName>
    </recommendedName>
</protein>
<reference evidence="2 3" key="1">
    <citation type="submission" date="2018-03" db="EMBL/GenBank/DDBJ databases">
        <title>Rhodobacter veldkampii.</title>
        <authorList>
            <person name="Meyer T.E."/>
            <person name="Miller S."/>
            <person name="Lodha T."/>
            <person name="Gandham S."/>
            <person name="Chintalapati S."/>
            <person name="Chintalapati V.R."/>
        </authorList>
    </citation>
    <scope>NUCLEOTIDE SEQUENCE [LARGE SCALE GENOMIC DNA]</scope>
    <source>
        <strain evidence="2 3">DSM 11550</strain>
    </source>
</reference>